<gene>
    <name evidence="2" type="ORF">EDC28_106203</name>
</gene>
<keyword evidence="3" id="KW-1185">Reference proteome</keyword>
<dbReference type="STRING" id="584787.GCA_001247655_04001"/>
<protein>
    <submittedName>
        <fullName evidence="2">Excalibur calcium-binding domain-containing protein</fullName>
    </submittedName>
</protein>
<reference evidence="2 3" key="1">
    <citation type="submission" date="2018-11" db="EMBL/GenBank/DDBJ databases">
        <title>Genomic Encyclopedia of Type Strains, Phase IV (KMG-IV): sequencing the most valuable type-strain genomes for metagenomic binning, comparative biology and taxonomic classification.</title>
        <authorList>
            <person name="Goeker M."/>
        </authorList>
    </citation>
    <scope>NUCLEOTIDE SEQUENCE [LARGE SCALE GENOMIC DNA]</scope>
    <source>
        <strain evidence="2 3">DSM 21945</strain>
    </source>
</reference>
<evidence type="ECO:0000259" key="1">
    <source>
        <dbReference type="SMART" id="SM00894"/>
    </source>
</evidence>
<dbReference type="Proteomes" id="UP000268033">
    <property type="component" value="Unassembled WGS sequence"/>
</dbReference>
<organism evidence="2 3">
    <name type="scientific">Gallaecimonas pentaromativorans</name>
    <dbReference type="NCBI Taxonomy" id="584787"/>
    <lineage>
        <taxon>Bacteria</taxon>
        <taxon>Pseudomonadati</taxon>
        <taxon>Pseudomonadota</taxon>
        <taxon>Gammaproteobacteria</taxon>
        <taxon>Enterobacterales</taxon>
        <taxon>Gallaecimonadaceae</taxon>
        <taxon>Gallaecimonas</taxon>
    </lineage>
</organism>
<proteinExistence type="predicted"/>
<dbReference type="InterPro" id="IPR008613">
    <property type="entry name" value="Excalibur_Ca-bd_domain"/>
</dbReference>
<dbReference type="EMBL" id="RJUL01000006">
    <property type="protein sequence ID" value="ROQ24955.1"/>
    <property type="molecule type" value="Genomic_DNA"/>
</dbReference>
<dbReference type="RefSeq" id="WP_050659456.1">
    <property type="nucleotide sequence ID" value="NZ_LFWC01000009.1"/>
</dbReference>
<dbReference type="Pfam" id="PF05901">
    <property type="entry name" value="Excalibur"/>
    <property type="match status" value="1"/>
</dbReference>
<feature type="domain" description="Excalibur calcium-binding" evidence="1">
    <location>
        <begin position="53"/>
        <end position="88"/>
    </location>
</feature>
<dbReference type="AlphaFoldDB" id="A0A3N1P8S6"/>
<dbReference type="OrthoDB" id="9800417at2"/>
<evidence type="ECO:0000313" key="3">
    <source>
        <dbReference type="Proteomes" id="UP000268033"/>
    </source>
</evidence>
<comment type="caution">
    <text evidence="2">The sequence shown here is derived from an EMBL/GenBank/DDBJ whole genome shotgun (WGS) entry which is preliminary data.</text>
</comment>
<accession>A0A3N1P8S6</accession>
<evidence type="ECO:0000313" key="2">
    <source>
        <dbReference type="EMBL" id="ROQ24955.1"/>
    </source>
</evidence>
<sequence length="93" mass="10254">MKFSHIVIGAIAVLGTVQYLYQHKKVSASSLPPVLADKLPAKPVPKPAFRCEGKVYCSQMTSRAEAEFYLANCPGTKMDGDHDGIPCERDSRW</sequence>
<dbReference type="SMART" id="SM00894">
    <property type="entry name" value="Excalibur"/>
    <property type="match status" value="1"/>
</dbReference>
<name>A0A3N1P8S6_9GAMM</name>